<name>A0A0A3I0I9_9BACL</name>
<comment type="caution">
    <text evidence="3">The sequence shown here is derived from an EMBL/GenBank/DDBJ whole genome shotgun (WGS) entry which is preliminary data.</text>
</comment>
<evidence type="ECO:0000256" key="1">
    <source>
        <dbReference type="SAM" id="MobiDB-lite"/>
    </source>
</evidence>
<feature type="signal peptide" evidence="2">
    <location>
        <begin position="1"/>
        <end position="23"/>
    </location>
</feature>
<evidence type="ECO:0000313" key="4">
    <source>
        <dbReference type="Proteomes" id="UP000030408"/>
    </source>
</evidence>
<dbReference type="Proteomes" id="UP000030408">
    <property type="component" value="Unassembled WGS sequence"/>
</dbReference>
<dbReference type="STRING" id="1384057.CD33_08250"/>
<evidence type="ECO:0000313" key="3">
    <source>
        <dbReference type="EMBL" id="KGR76153.1"/>
    </source>
</evidence>
<protein>
    <submittedName>
        <fullName evidence="3">Uncharacterized protein</fullName>
    </submittedName>
</protein>
<feature type="chain" id="PRO_5002001401" evidence="2">
    <location>
        <begin position="24"/>
        <end position="416"/>
    </location>
</feature>
<accession>A0A0A3I0I9</accession>
<keyword evidence="2" id="KW-0732">Signal</keyword>
<feature type="region of interest" description="Disordered" evidence="1">
    <location>
        <begin position="47"/>
        <end position="75"/>
    </location>
</feature>
<dbReference type="AlphaFoldDB" id="A0A0A3I0I9"/>
<dbReference type="OrthoDB" id="2843222at2"/>
<gene>
    <name evidence="3" type="ORF">CD33_08250</name>
</gene>
<dbReference type="RefSeq" id="WP_036199818.1">
    <property type="nucleotide sequence ID" value="NZ_AVCY01000009.1"/>
</dbReference>
<organism evidence="3 4">
    <name type="scientific">Ureibacillus sinduriensis BLB-1 = JCM 15800</name>
    <dbReference type="NCBI Taxonomy" id="1384057"/>
    <lineage>
        <taxon>Bacteria</taxon>
        <taxon>Bacillati</taxon>
        <taxon>Bacillota</taxon>
        <taxon>Bacilli</taxon>
        <taxon>Bacillales</taxon>
        <taxon>Caryophanaceae</taxon>
        <taxon>Ureibacillus</taxon>
    </lineage>
</organism>
<proteinExistence type="predicted"/>
<evidence type="ECO:0000256" key="2">
    <source>
        <dbReference type="SAM" id="SignalP"/>
    </source>
</evidence>
<keyword evidence="4" id="KW-1185">Reference proteome</keyword>
<dbReference type="EMBL" id="JPVO01000047">
    <property type="protein sequence ID" value="KGR76153.1"/>
    <property type="molecule type" value="Genomic_DNA"/>
</dbReference>
<reference evidence="3 4" key="1">
    <citation type="submission" date="2014-02" db="EMBL/GenBank/DDBJ databases">
        <title>Draft genome sequence of Lysinibacillus sinduriensis JCM 15800.</title>
        <authorList>
            <person name="Zhang F."/>
            <person name="Wang G."/>
            <person name="Zhang L."/>
        </authorList>
    </citation>
    <scope>NUCLEOTIDE SEQUENCE [LARGE SCALE GENOMIC DNA]</scope>
    <source>
        <strain evidence="3 4">JCM 15800</strain>
    </source>
</reference>
<sequence length="416" mass="44787">MSNRWFASLLFVVAISLPSHAHAEAGLTNITKTLTDTAQQTVNQSILSDSSNADSASSEDEPSNEPNSESIGSGLPLVKVEISASTDSLKGDVLETETDPVTKAPSVKTSATLGNAKMSVDTQSIQVKIPVAEASVSSETPSVNVSTVLGNSEITADTQDIKVETPVAVVEVSTKNPSVKLNTTLEDAEVSVIPEDNKVELPLLKTGISAETPPVKTEFATEVPSVKVETPSSNADVSLDQKEKIEQSKNPTIPILHEDWDNVLPIFPFQQKDGHRTIEPDFTPSSITMVTGHREQPTSIFGKLGQEQYSHDSTDNPKKPGTQSFMILDKNNYVSPGHQPASPLTFYNGQGTSCTSHIGSTSFTATGILLTMNLSEAKLNSRMTKETKLYYDDWLNAPPTKPPQSSFFLQNLKDTI</sequence>